<evidence type="ECO:0000313" key="3">
    <source>
        <dbReference type="EMBL" id="XBX76529.1"/>
    </source>
</evidence>
<feature type="compositionally biased region" description="Basic and acidic residues" evidence="2">
    <location>
        <begin position="248"/>
        <end position="262"/>
    </location>
</feature>
<reference evidence="3" key="1">
    <citation type="submission" date="2024-06" db="EMBL/GenBank/DDBJ databases">
        <title>Draft genome sequence of Microbacterium sp. strain A8/3-1, isolated from Oxytropis tragacanthoides Fisch. ex DC. Root nodules in the Altai region of Russia.</title>
        <authorList>
            <person name="Sazanova A."/>
            <person name="Guro P."/>
            <person name="Kuznetsova I."/>
            <person name="Belimov A."/>
            <person name="Safronova V."/>
        </authorList>
    </citation>
    <scope>NUCLEOTIDE SEQUENCE</scope>
    <source>
        <strain evidence="3">A8/3-1</strain>
    </source>
</reference>
<dbReference type="EMBL" id="CP158357">
    <property type="protein sequence ID" value="XBX76529.1"/>
    <property type="molecule type" value="Genomic_DNA"/>
</dbReference>
<accession>A0AAU7VT77</accession>
<feature type="region of interest" description="Disordered" evidence="2">
    <location>
        <begin position="248"/>
        <end position="281"/>
    </location>
</feature>
<protein>
    <submittedName>
        <fullName evidence="3">Transposase</fullName>
    </submittedName>
</protein>
<proteinExistence type="predicted"/>
<dbReference type="RefSeq" id="WP_350350163.1">
    <property type="nucleotide sequence ID" value="NZ_CP158357.1"/>
</dbReference>
<name>A0AAU7VT77_9MICO</name>
<feature type="coiled-coil region" evidence="1">
    <location>
        <begin position="65"/>
        <end position="107"/>
    </location>
</feature>
<dbReference type="AlphaFoldDB" id="A0AAU7VT77"/>
<feature type="compositionally biased region" description="Basic and acidic residues" evidence="2">
    <location>
        <begin position="272"/>
        <end position="281"/>
    </location>
</feature>
<gene>
    <name evidence="3" type="ORF">ABS642_11445</name>
</gene>
<evidence type="ECO:0000256" key="2">
    <source>
        <dbReference type="SAM" id="MobiDB-lite"/>
    </source>
</evidence>
<keyword evidence="1" id="KW-0175">Coiled coil</keyword>
<sequence>MADPTLEEIAAGLCAGPPEDFVSARNARAKEVGEAALSARIHALRKPSIAAWVVNVFAQERAGQLDQALQLAAELREAQDDLDAAALAKLGRERRALTRRLAETAAELAGSRGERITPATLEAVEQTISAAFFDPDAAAAVASGRLVRALEPTGSADDVRDAVAGEVTALEPSPARPADELQARRVRREAEKRVAAAEKELTAAERELAKQIKAREALRSRASELSEEEADLEARLAKVRKEVERVQRETPEVEAMHAKAQEQADAAAEEVADARRAVEDL</sequence>
<evidence type="ECO:0000256" key="1">
    <source>
        <dbReference type="SAM" id="Coils"/>
    </source>
</evidence>
<organism evidence="3">
    <name type="scientific">Microbacterium sp. A8/3-1</name>
    <dbReference type="NCBI Taxonomy" id="3160749"/>
    <lineage>
        <taxon>Bacteria</taxon>
        <taxon>Bacillati</taxon>
        <taxon>Actinomycetota</taxon>
        <taxon>Actinomycetes</taxon>
        <taxon>Micrococcales</taxon>
        <taxon>Microbacteriaceae</taxon>
        <taxon>Microbacterium</taxon>
    </lineage>
</organism>